<dbReference type="EMBL" id="CP001322">
    <property type="protein sequence ID" value="ACL04301.1"/>
    <property type="molecule type" value="Genomic_DNA"/>
</dbReference>
<dbReference type="HOGENOM" id="CLU_1649374_0_0_7"/>
<name>B8FIR0_DESAL</name>
<organism evidence="1 2">
    <name type="scientific">Desulfatibacillum aliphaticivorans</name>
    <dbReference type="NCBI Taxonomy" id="218208"/>
    <lineage>
        <taxon>Bacteria</taxon>
        <taxon>Pseudomonadati</taxon>
        <taxon>Thermodesulfobacteriota</taxon>
        <taxon>Desulfobacteria</taxon>
        <taxon>Desulfobacterales</taxon>
        <taxon>Desulfatibacillaceae</taxon>
        <taxon>Desulfatibacillum</taxon>
    </lineage>
</organism>
<evidence type="ECO:0000313" key="2">
    <source>
        <dbReference type="Proteomes" id="UP000000739"/>
    </source>
</evidence>
<dbReference type="KEGG" id="dal:Dalk_2608"/>
<gene>
    <name evidence="1" type="ordered locus">Dalk_2608</name>
</gene>
<dbReference type="Proteomes" id="UP000000739">
    <property type="component" value="Chromosome"/>
</dbReference>
<accession>B8FIR0</accession>
<reference evidence="1 2" key="1">
    <citation type="journal article" date="2012" name="Environ. Microbiol.">
        <title>The genome sequence of Desulfatibacillum alkenivorans AK-01: a blueprint for anaerobic alkane oxidation.</title>
        <authorList>
            <person name="Callaghan A.V."/>
            <person name="Morris B.E."/>
            <person name="Pereira I.A."/>
            <person name="McInerney M.J."/>
            <person name="Austin R.N."/>
            <person name="Groves J.T."/>
            <person name="Kukor J.J."/>
            <person name="Suflita J.M."/>
            <person name="Young L.Y."/>
            <person name="Zylstra G.J."/>
            <person name="Wawrik B."/>
        </authorList>
    </citation>
    <scope>NUCLEOTIDE SEQUENCE [LARGE SCALE GENOMIC DNA]</scope>
    <source>
        <strain evidence="1 2">AK-01</strain>
    </source>
</reference>
<evidence type="ECO:0000313" key="1">
    <source>
        <dbReference type="EMBL" id="ACL04301.1"/>
    </source>
</evidence>
<proteinExistence type="predicted"/>
<protein>
    <submittedName>
        <fullName evidence="1">Uncharacterized protein</fullName>
    </submittedName>
</protein>
<dbReference type="RefSeq" id="WP_015947374.1">
    <property type="nucleotide sequence ID" value="NC_011768.1"/>
</dbReference>
<keyword evidence="2" id="KW-1185">Reference proteome</keyword>
<dbReference type="AlphaFoldDB" id="B8FIR0"/>
<sequence length="160" mass="19154">MYTKFSQTGSFKEFFVKQFLLDFTYLHFPFGQTYYPTDQYVYFYKNMAFGDEKHRFEFCIESGTYEYRYVQVEFFLVDAQTPDLYLEHETFASIEVGESETVPDVMAIEVDNEALSIFMEAIKRRRLLNMLFKHIFEQSHEIMDVGYITNLVNFAQDLNI</sequence>